<dbReference type="Proteomes" id="UP000236161">
    <property type="component" value="Unassembled WGS sequence"/>
</dbReference>
<proteinExistence type="predicted"/>
<evidence type="ECO:0000313" key="2">
    <source>
        <dbReference type="Proteomes" id="UP000236161"/>
    </source>
</evidence>
<reference evidence="1 2" key="1">
    <citation type="journal article" date="2017" name="Nature">
        <title>The Apostasia genome and the evolution of orchids.</title>
        <authorList>
            <person name="Zhang G.Q."/>
            <person name="Liu K.W."/>
            <person name="Li Z."/>
            <person name="Lohaus R."/>
            <person name="Hsiao Y.Y."/>
            <person name="Niu S.C."/>
            <person name="Wang J.Y."/>
            <person name="Lin Y.C."/>
            <person name="Xu Q."/>
            <person name="Chen L.J."/>
            <person name="Yoshida K."/>
            <person name="Fujiwara S."/>
            <person name="Wang Z.W."/>
            <person name="Zhang Y.Q."/>
            <person name="Mitsuda N."/>
            <person name="Wang M."/>
            <person name="Liu G.H."/>
            <person name="Pecoraro L."/>
            <person name="Huang H.X."/>
            <person name="Xiao X.J."/>
            <person name="Lin M."/>
            <person name="Wu X.Y."/>
            <person name="Wu W.L."/>
            <person name="Chen Y.Y."/>
            <person name="Chang S.B."/>
            <person name="Sakamoto S."/>
            <person name="Ohme-Takagi M."/>
            <person name="Yagi M."/>
            <person name="Zeng S.J."/>
            <person name="Shen C.Y."/>
            <person name="Yeh C.M."/>
            <person name="Luo Y.B."/>
            <person name="Tsai W.C."/>
            <person name="Van de Peer Y."/>
            <person name="Liu Z.J."/>
        </authorList>
    </citation>
    <scope>NUCLEOTIDE SEQUENCE [LARGE SCALE GENOMIC DNA]</scope>
    <source>
        <strain evidence="2">cv. Shenzhen</strain>
        <tissue evidence="1">Stem</tissue>
    </source>
</reference>
<evidence type="ECO:0000313" key="1">
    <source>
        <dbReference type="EMBL" id="PKA47277.1"/>
    </source>
</evidence>
<sequence>MSPNKQLLRCPLREKLLGVDGAPFGRPIRRRHVYPNPTIWHTWRPLIGFWIVRYPNPITSPCEDKVLCKGTRGWKVFT</sequence>
<name>A0A2H9ZVG3_9ASPA</name>
<keyword evidence="2" id="KW-1185">Reference proteome</keyword>
<accession>A0A2H9ZVG3</accession>
<dbReference type="EMBL" id="KZ453531">
    <property type="protein sequence ID" value="PKA47277.1"/>
    <property type="molecule type" value="Genomic_DNA"/>
</dbReference>
<dbReference type="AlphaFoldDB" id="A0A2H9ZVG3"/>
<organism evidence="1 2">
    <name type="scientific">Apostasia shenzhenica</name>
    <dbReference type="NCBI Taxonomy" id="1088818"/>
    <lineage>
        <taxon>Eukaryota</taxon>
        <taxon>Viridiplantae</taxon>
        <taxon>Streptophyta</taxon>
        <taxon>Embryophyta</taxon>
        <taxon>Tracheophyta</taxon>
        <taxon>Spermatophyta</taxon>
        <taxon>Magnoliopsida</taxon>
        <taxon>Liliopsida</taxon>
        <taxon>Asparagales</taxon>
        <taxon>Orchidaceae</taxon>
        <taxon>Apostasioideae</taxon>
        <taxon>Apostasia</taxon>
    </lineage>
</organism>
<gene>
    <name evidence="1" type="ORF">AXF42_Ash017222</name>
</gene>
<protein>
    <submittedName>
        <fullName evidence="1">Uncharacterized protein</fullName>
    </submittedName>
</protein>